<evidence type="ECO:0000259" key="2">
    <source>
        <dbReference type="PROSITE" id="PS51352"/>
    </source>
</evidence>
<evidence type="ECO:0000313" key="4">
    <source>
        <dbReference type="Proteomes" id="UP000030700"/>
    </source>
</evidence>
<dbReference type="CDD" id="cd02966">
    <property type="entry name" value="TlpA_like_family"/>
    <property type="match status" value="1"/>
</dbReference>
<feature type="domain" description="Thioredoxin" evidence="2">
    <location>
        <begin position="29"/>
        <end position="185"/>
    </location>
</feature>
<keyword evidence="1" id="KW-0812">Transmembrane</keyword>
<dbReference type="Pfam" id="PF00578">
    <property type="entry name" value="AhpC-TSA"/>
    <property type="match status" value="1"/>
</dbReference>
<dbReference type="STRING" id="1499966.U14_03931"/>
<sequence>MAFSKRFGQKLLPFFMIAVAVIFVMEGRKKLPLPAPDIQFIPVEQRSAEGTEFTLPSLHDNAIKLVDLRGNVVLLNFFATWCPPCREEMPTIQALFETYQHQGFVVLGVASDAEGKKIVEPFVKEYKMTFPVALDSDSRVSQQYLVRSIPTIYLFDRHGRIAARVMSAGNWNSQQAKDAIEQLLREP</sequence>
<dbReference type="PANTHER" id="PTHR42852:SF13">
    <property type="entry name" value="PROTEIN DIPZ"/>
    <property type="match status" value="1"/>
</dbReference>
<dbReference type="HOGENOM" id="CLU_042529_11_2_0"/>
<reference evidence="3" key="1">
    <citation type="journal article" date="2015" name="PeerJ">
        <title>First genomic representation of candidate bacterial phylum KSB3 points to enhanced environmental sensing as a trigger of wastewater bulking.</title>
        <authorList>
            <person name="Sekiguchi Y."/>
            <person name="Ohashi A."/>
            <person name="Parks D.H."/>
            <person name="Yamauchi T."/>
            <person name="Tyson G.W."/>
            <person name="Hugenholtz P."/>
        </authorList>
    </citation>
    <scope>NUCLEOTIDE SEQUENCE [LARGE SCALE GENOMIC DNA]</scope>
</reference>
<organism evidence="3">
    <name type="scientific">Candidatus Moduliflexus flocculans</name>
    <dbReference type="NCBI Taxonomy" id="1499966"/>
    <lineage>
        <taxon>Bacteria</taxon>
        <taxon>Candidatus Moduliflexota</taxon>
        <taxon>Candidatus Moduliflexia</taxon>
        <taxon>Candidatus Moduliflexales</taxon>
        <taxon>Candidatus Moduliflexaceae</taxon>
    </lineage>
</organism>
<gene>
    <name evidence="3" type="ORF">U14_03931</name>
</gene>
<dbReference type="Gene3D" id="3.40.30.10">
    <property type="entry name" value="Glutaredoxin"/>
    <property type="match status" value="1"/>
</dbReference>
<dbReference type="EMBL" id="DF820459">
    <property type="protein sequence ID" value="GAK52676.1"/>
    <property type="molecule type" value="Genomic_DNA"/>
</dbReference>
<keyword evidence="1" id="KW-0472">Membrane</keyword>
<keyword evidence="4" id="KW-1185">Reference proteome</keyword>
<keyword evidence="1" id="KW-1133">Transmembrane helix</keyword>
<dbReference type="AlphaFoldDB" id="A0A0S6W329"/>
<accession>A0A0S6W329</accession>
<dbReference type="PROSITE" id="PS51352">
    <property type="entry name" value="THIOREDOXIN_2"/>
    <property type="match status" value="1"/>
</dbReference>
<feature type="transmembrane region" description="Helical" evidence="1">
    <location>
        <begin position="7"/>
        <end position="25"/>
    </location>
</feature>
<dbReference type="GO" id="GO:0016491">
    <property type="term" value="F:oxidoreductase activity"/>
    <property type="evidence" value="ECO:0007669"/>
    <property type="project" value="InterPro"/>
</dbReference>
<dbReference type="InterPro" id="IPR036249">
    <property type="entry name" value="Thioredoxin-like_sf"/>
</dbReference>
<dbReference type="InterPro" id="IPR017937">
    <property type="entry name" value="Thioredoxin_CS"/>
</dbReference>
<dbReference type="InterPro" id="IPR050553">
    <property type="entry name" value="Thioredoxin_ResA/DsbE_sf"/>
</dbReference>
<dbReference type="Proteomes" id="UP000030700">
    <property type="component" value="Unassembled WGS sequence"/>
</dbReference>
<evidence type="ECO:0000313" key="3">
    <source>
        <dbReference type="EMBL" id="GAK52676.1"/>
    </source>
</evidence>
<protein>
    <submittedName>
        <fullName evidence="3">Thiol-disulfide oxidoreductase resA</fullName>
    </submittedName>
</protein>
<dbReference type="GO" id="GO:0016209">
    <property type="term" value="F:antioxidant activity"/>
    <property type="evidence" value="ECO:0007669"/>
    <property type="project" value="InterPro"/>
</dbReference>
<evidence type="ECO:0000256" key="1">
    <source>
        <dbReference type="SAM" id="Phobius"/>
    </source>
</evidence>
<dbReference type="InterPro" id="IPR013766">
    <property type="entry name" value="Thioredoxin_domain"/>
</dbReference>
<dbReference type="PANTHER" id="PTHR42852">
    <property type="entry name" value="THIOL:DISULFIDE INTERCHANGE PROTEIN DSBE"/>
    <property type="match status" value="1"/>
</dbReference>
<name>A0A0S6W329_9BACT</name>
<dbReference type="PROSITE" id="PS00194">
    <property type="entry name" value="THIOREDOXIN_1"/>
    <property type="match status" value="1"/>
</dbReference>
<proteinExistence type="predicted"/>
<dbReference type="SUPFAM" id="SSF52833">
    <property type="entry name" value="Thioredoxin-like"/>
    <property type="match status" value="1"/>
</dbReference>
<dbReference type="InterPro" id="IPR000866">
    <property type="entry name" value="AhpC/TSA"/>
</dbReference>